<accession>A0A251TCG2</accession>
<reference evidence="3" key="2">
    <citation type="submission" date="2017-02" db="EMBL/GenBank/DDBJ databases">
        <title>Sunflower complete genome.</title>
        <authorList>
            <person name="Langlade N."/>
            <person name="Munos S."/>
        </authorList>
    </citation>
    <scope>NUCLEOTIDE SEQUENCE [LARGE SCALE GENOMIC DNA]</scope>
    <source>
        <tissue evidence="3">Leaves</tissue>
    </source>
</reference>
<feature type="transmembrane region" description="Helical" evidence="1">
    <location>
        <begin position="28"/>
        <end position="49"/>
    </location>
</feature>
<keyword evidence="4" id="KW-1185">Reference proteome</keyword>
<dbReference type="InParanoid" id="A0A251TCG2"/>
<sequence length="52" mass="5976">MHISPHLHFSKHLHVTGVHRSSPEIEVYIGRIAMCSVYFLFIALSLITIEPF</sequence>
<evidence type="ECO:0000256" key="1">
    <source>
        <dbReference type="SAM" id="Phobius"/>
    </source>
</evidence>
<dbReference type="AlphaFoldDB" id="A0A251TCG2"/>
<gene>
    <name evidence="3" type="ORF">HannXRQ_Chr11g0339861</name>
    <name evidence="2" type="ORF">HanXRQr2_Chr11g0489781</name>
</gene>
<evidence type="ECO:0000313" key="2">
    <source>
        <dbReference type="EMBL" id="KAF5781944.1"/>
    </source>
</evidence>
<proteinExistence type="predicted"/>
<keyword evidence="1" id="KW-1133">Transmembrane helix</keyword>
<evidence type="ECO:0000313" key="3">
    <source>
        <dbReference type="EMBL" id="OTG08276.1"/>
    </source>
</evidence>
<reference evidence="2 4" key="1">
    <citation type="journal article" date="2017" name="Nature">
        <title>The sunflower genome provides insights into oil metabolism, flowering and Asterid evolution.</title>
        <authorList>
            <person name="Badouin H."/>
            <person name="Gouzy J."/>
            <person name="Grassa C.J."/>
            <person name="Murat F."/>
            <person name="Staton S.E."/>
            <person name="Cottret L."/>
            <person name="Lelandais-Briere C."/>
            <person name="Owens G.L."/>
            <person name="Carrere S."/>
            <person name="Mayjonade B."/>
            <person name="Legrand L."/>
            <person name="Gill N."/>
            <person name="Kane N.C."/>
            <person name="Bowers J.E."/>
            <person name="Hubner S."/>
            <person name="Bellec A."/>
            <person name="Berard A."/>
            <person name="Berges H."/>
            <person name="Blanchet N."/>
            <person name="Boniface M.C."/>
            <person name="Brunel D."/>
            <person name="Catrice O."/>
            <person name="Chaidir N."/>
            <person name="Claudel C."/>
            <person name="Donnadieu C."/>
            <person name="Faraut T."/>
            <person name="Fievet G."/>
            <person name="Helmstetter N."/>
            <person name="King M."/>
            <person name="Knapp S.J."/>
            <person name="Lai Z."/>
            <person name="Le Paslier M.C."/>
            <person name="Lippi Y."/>
            <person name="Lorenzon L."/>
            <person name="Mandel J.R."/>
            <person name="Marage G."/>
            <person name="Marchand G."/>
            <person name="Marquand E."/>
            <person name="Bret-Mestries E."/>
            <person name="Morien E."/>
            <person name="Nambeesan S."/>
            <person name="Nguyen T."/>
            <person name="Pegot-Espagnet P."/>
            <person name="Pouilly N."/>
            <person name="Raftis F."/>
            <person name="Sallet E."/>
            <person name="Schiex T."/>
            <person name="Thomas J."/>
            <person name="Vandecasteele C."/>
            <person name="Vares D."/>
            <person name="Vear F."/>
            <person name="Vautrin S."/>
            <person name="Crespi M."/>
            <person name="Mangin B."/>
            <person name="Burke J.M."/>
            <person name="Salse J."/>
            <person name="Munos S."/>
            <person name="Vincourt P."/>
            <person name="Rieseberg L.H."/>
            <person name="Langlade N.B."/>
        </authorList>
    </citation>
    <scope>NUCLEOTIDE SEQUENCE [LARGE SCALE GENOMIC DNA]</scope>
    <source>
        <strain evidence="4">cv. SF193</strain>
        <tissue evidence="2">Leaves</tissue>
    </source>
</reference>
<dbReference type="EMBL" id="CM007900">
    <property type="protein sequence ID" value="OTG08276.1"/>
    <property type="molecule type" value="Genomic_DNA"/>
</dbReference>
<evidence type="ECO:0000313" key="4">
    <source>
        <dbReference type="Proteomes" id="UP000215914"/>
    </source>
</evidence>
<dbReference type="Gramene" id="mRNA:HanXRQr2_Chr11g0489781">
    <property type="protein sequence ID" value="CDS:HanXRQr2_Chr11g0489781.1"/>
    <property type="gene ID" value="HanXRQr2_Chr11g0489781"/>
</dbReference>
<organism evidence="3 4">
    <name type="scientific">Helianthus annuus</name>
    <name type="common">Common sunflower</name>
    <dbReference type="NCBI Taxonomy" id="4232"/>
    <lineage>
        <taxon>Eukaryota</taxon>
        <taxon>Viridiplantae</taxon>
        <taxon>Streptophyta</taxon>
        <taxon>Embryophyta</taxon>
        <taxon>Tracheophyta</taxon>
        <taxon>Spermatophyta</taxon>
        <taxon>Magnoliopsida</taxon>
        <taxon>eudicotyledons</taxon>
        <taxon>Gunneridae</taxon>
        <taxon>Pentapetalae</taxon>
        <taxon>asterids</taxon>
        <taxon>campanulids</taxon>
        <taxon>Asterales</taxon>
        <taxon>Asteraceae</taxon>
        <taxon>Asteroideae</taxon>
        <taxon>Heliantheae alliance</taxon>
        <taxon>Heliantheae</taxon>
        <taxon>Helianthus</taxon>
    </lineage>
</organism>
<name>A0A251TCG2_HELAN</name>
<protein>
    <submittedName>
        <fullName evidence="3">Uncharacterized protein</fullName>
    </submittedName>
</protein>
<dbReference type="EMBL" id="MNCJ02000326">
    <property type="protein sequence ID" value="KAF5781944.1"/>
    <property type="molecule type" value="Genomic_DNA"/>
</dbReference>
<dbReference type="Proteomes" id="UP000215914">
    <property type="component" value="Chromosome 11"/>
</dbReference>
<reference evidence="2" key="3">
    <citation type="submission" date="2020-06" db="EMBL/GenBank/DDBJ databases">
        <title>Helianthus annuus Genome sequencing and assembly Release 2.</title>
        <authorList>
            <person name="Gouzy J."/>
            <person name="Langlade N."/>
            <person name="Munos S."/>
        </authorList>
    </citation>
    <scope>NUCLEOTIDE SEQUENCE</scope>
    <source>
        <tissue evidence="2">Leaves</tissue>
    </source>
</reference>
<keyword evidence="1" id="KW-0472">Membrane</keyword>
<keyword evidence="1" id="KW-0812">Transmembrane</keyword>